<dbReference type="EMBL" id="GBRH01234927">
    <property type="protein sequence ID" value="JAD62968.1"/>
    <property type="molecule type" value="Transcribed_RNA"/>
</dbReference>
<evidence type="ECO:0000313" key="2">
    <source>
        <dbReference type="EMBL" id="JAD62968.1"/>
    </source>
</evidence>
<reference evidence="2" key="2">
    <citation type="journal article" date="2015" name="Data Brief">
        <title>Shoot transcriptome of the giant reed, Arundo donax.</title>
        <authorList>
            <person name="Barrero R.A."/>
            <person name="Guerrero F.D."/>
            <person name="Moolhuijzen P."/>
            <person name="Goolsby J.A."/>
            <person name="Tidwell J."/>
            <person name="Bellgard S.E."/>
            <person name="Bellgard M.I."/>
        </authorList>
    </citation>
    <scope>NUCLEOTIDE SEQUENCE</scope>
    <source>
        <tissue evidence="2">Shoot tissue taken approximately 20 cm above the soil surface</tissue>
    </source>
</reference>
<reference evidence="2" key="1">
    <citation type="submission" date="2014-09" db="EMBL/GenBank/DDBJ databases">
        <authorList>
            <person name="Magalhaes I.L.F."/>
            <person name="Oliveira U."/>
            <person name="Santos F.R."/>
            <person name="Vidigal T.H.D.A."/>
            <person name="Brescovit A.D."/>
            <person name="Santos A.J."/>
        </authorList>
    </citation>
    <scope>NUCLEOTIDE SEQUENCE</scope>
    <source>
        <tissue evidence="2">Shoot tissue taken approximately 20 cm above the soil surface</tissue>
    </source>
</reference>
<protein>
    <submittedName>
        <fullName evidence="2">Uncharacterized protein</fullName>
    </submittedName>
</protein>
<keyword evidence="1" id="KW-0812">Transmembrane</keyword>
<evidence type="ECO:0000256" key="1">
    <source>
        <dbReference type="SAM" id="Phobius"/>
    </source>
</evidence>
<proteinExistence type="predicted"/>
<name>A0A0A9BLB9_ARUDO</name>
<dbReference type="AlphaFoldDB" id="A0A0A9BLB9"/>
<accession>A0A0A9BLB9</accession>
<sequence>MLNVTVLSKWSLPSYFLCACVSLILHYCHLQMPVSFRLHNALEIHELLLGSYFDQQNYSLKRYIV</sequence>
<feature type="transmembrane region" description="Helical" evidence="1">
    <location>
        <begin position="12"/>
        <end position="30"/>
    </location>
</feature>
<keyword evidence="1" id="KW-0472">Membrane</keyword>
<organism evidence="2">
    <name type="scientific">Arundo donax</name>
    <name type="common">Giant reed</name>
    <name type="synonym">Donax arundinaceus</name>
    <dbReference type="NCBI Taxonomy" id="35708"/>
    <lineage>
        <taxon>Eukaryota</taxon>
        <taxon>Viridiplantae</taxon>
        <taxon>Streptophyta</taxon>
        <taxon>Embryophyta</taxon>
        <taxon>Tracheophyta</taxon>
        <taxon>Spermatophyta</taxon>
        <taxon>Magnoliopsida</taxon>
        <taxon>Liliopsida</taxon>
        <taxon>Poales</taxon>
        <taxon>Poaceae</taxon>
        <taxon>PACMAD clade</taxon>
        <taxon>Arundinoideae</taxon>
        <taxon>Arundineae</taxon>
        <taxon>Arundo</taxon>
    </lineage>
</organism>
<keyword evidence="1" id="KW-1133">Transmembrane helix</keyword>